<sequence>MTTSGPRQRHRQRWACIAAIGQLFACGCGGVAAANSAGYAYVGCFRPTSPAPPTLLSAATVTPLQCLALCPAGAAAYAALSVSDTSAKSTSKVITCACIAVANATLTSVDAALCPTVCPPPAPPDDSCGAVSLWSVYQSVTTASTATTTTAPTTRTTAQPSTTSAAATSSPSLSKPIVIAIVVCAGVVLAGALFFCIRCCRAHRTPASPSKNRVKAIITRPSHSDRPLRSPVLNFESNNGRDDDDDDYDHKMVDSGKHRIRAIIVPTPPAPALEKPLAPSTPQLLGTPKEIRYLETRDRIGTPLPPLTKKDFDFGGRSGSPYSTTAIFDDSGPRHQYSSSSSAAAVASSAPISKTFGDFFSKFHTTAPTAAPSTTTMTTTVTAMTGNSSTDLRSTSTVPTPPSSSPLVGAMTSELKASLELDAPMAHATRQQFSHSPFQVAPPAQSSSFSPLLKTKKTGATPKSVITTINPHNDFSMLTPQSSSSSSSSPITAPPIPKKQSHSHFHIRQKRGNIITTSTSTATTNSLMMTSPPTSIMAPESSLAAWSSTQSSTTTQTILTVYDRSTILTASSSILGGLGGGGR</sequence>
<feature type="region of interest" description="Disordered" evidence="1">
    <location>
        <begin position="386"/>
        <end position="409"/>
    </location>
</feature>
<reference evidence="4" key="1">
    <citation type="submission" date="2020-05" db="EMBL/GenBank/DDBJ databases">
        <title>Phylogenomic resolution of chytrid fungi.</title>
        <authorList>
            <person name="Stajich J.E."/>
            <person name="Amses K."/>
            <person name="Simmons R."/>
            <person name="Seto K."/>
            <person name="Myers J."/>
            <person name="Bonds A."/>
            <person name="Quandt C.A."/>
            <person name="Barry K."/>
            <person name="Liu P."/>
            <person name="Grigoriev I."/>
            <person name="Longcore J.E."/>
            <person name="James T.Y."/>
        </authorList>
    </citation>
    <scope>NUCLEOTIDE SEQUENCE</scope>
    <source>
        <strain evidence="4">JEL0513</strain>
    </source>
</reference>
<dbReference type="InterPro" id="IPR002889">
    <property type="entry name" value="WSC_carb-bd"/>
</dbReference>
<dbReference type="PROSITE" id="PS51257">
    <property type="entry name" value="PROKAR_LIPOPROTEIN"/>
    <property type="match status" value="1"/>
</dbReference>
<keyword evidence="2" id="KW-1133">Transmembrane helix</keyword>
<feature type="region of interest" description="Disordered" evidence="1">
    <location>
        <begin position="470"/>
        <end position="505"/>
    </location>
</feature>
<feature type="compositionally biased region" description="Polar residues" evidence="1">
    <location>
        <begin position="470"/>
        <end position="481"/>
    </location>
</feature>
<name>A0AAD5XBH7_9FUNG</name>
<gene>
    <name evidence="4" type="ORF">HK100_006802</name>
</gene>
<evidence type="ECO:0000256" key="1">
    <source>
        <dbReference type="SAM" id="MobiDB-lite"/>
    </source>
</evidence>
<dbReference type="AlphaFoldDB" id="A0AAD5XBH7"/>
<evidence type="ECO:0000259" key="3">
    <source>
        <dbReference type="PROSITE" id="PS51212"/>
    </source>
</evidence>
<dbReference type="Proteomes" id="UP001211907">
    <property type="component" value="Unassembled WGS sequence"/>
</dbReference>
<comment type="caution">
    <text evidence="4">The sequence shown here is derived from an EMBL/GenBank/DDBJ whole genome shotgun (WGS) entry which is preliminary data.</text>
</comment>
<feature type="domain" description="WSC" evidence="3">
    <location>
        <begin position="38"/>
        <end position="140"/>
    </location>
</feature>
<evidence type="ECO:0000256" key="2">
    <source>
        <dbReference type="SAM" id="Phobius"/>
    </source>
</evidence>
<feature type="transmembrane region" description="Helical" evidence="2">
    <location>
        <begin position="177"/>
        <end position="197"/>
    </location>
</feature>
<evidence type="ECO:0000313" key="5">
    <source>
        <dbReference type="Proteomes" id="UP001211907"/>
    </source>
</evidence>
<accession>A0AAD5XBH7</accession>
<dbReference type="EMBL" id="JADGJH010003174">
    <property type="protein sequence ID" value="KAJ3092960.1"/>
    <property type="molecule type" value="Genomic_DNA"/>
</dbReference>
<feature type="non-terminal residue" evidence="4">
    <location>
        <position position="583"/>
    </location>
</feature>
<keyword evidence="2" id="KW-0812">Transmembrane</keyword>
<organism evidence="4 5">
    <name type="scientific">Physocladia obscura</name>
    <dbReference type="NCBI Taxonomy" id="109957"/>
    <lineage>
        <taxon>Eukaryota</taxon>
        <taxon>Fungi</taxon>
        <taxon>Fungi incertae sedis</taxon>
        <taxon>Chytridiomycota</taxon>
        <taxon>Chytridiomycota incertae sedis</taxon>
        <taxon>Chytridiomycetes</taxon>
        <taxon>Chytridiales</taxon>
        <taxon>Chytriomycetaceae</taxon>
        <taxon>Physocladia</taxon>
    </lineage>
</organism>
<protein>
    <recommendedName>
        <fullName evidence="3">WSC domain-containing protein</fullName>
    </recommendedName>
</protein>
<proteinExistence type="predicted"/>
<dbReference type="PROSITE" id="PS51212">
    <property type="entry name" value="WSC"/>
    <property type="match status" value="1"/>
</dbReference>
<evidence type="ECO:0000313" key="4">
    <source>
        <dbReference type="EMBL" id="KAJ3092960.1"/>
    </source>
</evidence>
<feature type="region of interest" description="Disordered" evidence="1">
    <location>
        <begin position="220"/>
        <end position="248"/>
    </location>
</feature>
<feature type="region of interest" description="Disordered" evidence="1">
    <location>
        <begin position="145"/>
        <end position="169"/>
    </location>
</feature>
<keyword evidence="2" id="KW-0472">Membrane</keyword>
<keyword evidence="5" id="KW-1185">Reference proteome</keyword>